<evidence type="ECO:0000313" key="1">
    <source>
        <dbReference type="EMBL" id="VDL80006.1"/>
    </source>
</evidence>
<accession>A0A0N4YHQ8</accession>
<dbReference type="EMBL" id="UYSL01022185">
    <property type="protein sequence ID" value="VDL80006.1"/>
    <property type="molecule type" value="Genomic_DNA"/>
</dbReference>
<reference evidence="1 2" key="2">
    <citation type="submission" date="2018-11" db="EMBL/GenBank/DDBJ databases">
        <authorList>
            <consortium name="Pathogen Informatics"/>
        </authorList>
    </citation>
    <scope>NUCLEOTIDE SEQUENCE [LARGE SCALE GENOMIC DNA]</scope>
</reference>
<proteinExistence type="predicted"/>
<organism evidence="3">
    <name type="scientific">Nippostrongylus brasiliensis</name>
    <name type="common">Rat hookworm</name>
    <dbReference type="NCBI Taxonomy" id="27835"/>
    <lineage>
        <taxon>Eukaryota</taxon>
        <taxon>Metazoa</taxon>
        <taxon>Ecdysozoa</taxon>
        <taxon>Nematoda</taxon>
        <taxon>Chromadorea</taxon>
        <taxon>Rhabditida</taxon>
        <taxon>Rhabditina</taxon>
        <taxon>Rhabditomorpha</taxon>
        <taxon>Strongyloidea</taxon>
        <taxon>Heligmosomidae</taxon>
        <taxon>Nippostrongylus</taxon>
    </lineage>
</organism>
<dbReference type="AlphaFoldDB" id="A0A0N4YHQ8"/>
<reference evidence="3" key="1">
    <citation type="submission" date="2017-02" db="UniProtKB">
        <authorList>
            <consortium name="WormBaseParasite"/>
        </authorList>
    </citation>
    <scope>IDENTIFICATION</scope>
</reference>
<protein>
    <submittedName>
        <fullName evidence="1 3">Uncharacterized protein</fullName>
    </submittedName>
</protein>
<sequence length="137" mass="15776">MAANDDFIEAGRFLSFRVIIFHIKAMLQRRCNDREQRTKRILAPTQCHDLIMDGHWHCGPFGSITEKEGLKLVENRGKKFEPISSVPQSTKPAEELSQVSFYFFFFYQSQVGRVLPITSNSFVYHSAHSTYLSNSLV</sequence>
<evidence type="ECO:0000313" key="3">
    <source>
        <dbReference type="WBParaSite" id="NBR_0001641001-mRNA-1"/>
    </source>
</evidence>
<gene>
    <name evidence="1" type="ORF">NBR_LOCUS16411</name>
</gene>
<keyword evidence="2" id="KW-1185">Reference proteome</keyword>
<evidence type="ECO:0000313" key="2">
    <source>
        <dbReference type="Proteomes" id="UP000271162"/>
    </source>
</evidence>
<name>A0A0N4YHQ8_NIPBR</name>
<dbReference type="WBParaSite" id="NBR_0001641001-mRNA-1">
    <property type="protein sequence ID" value="NBR_0001641001-mRNA-1"/>
    <property type="gene ID" value="NBR_0001641001"/>
</dbReference>
<dbReference type="Proteomes" id="UP000271162">
    <property type="component" value="Unassembled WGS sequence"/>
</dbReference>